<dbReference type="EMBL" id="FSRE01000001">
    <property type="protein sequence ID" value="SIN68449.1"/>
    <property type="molecule type" value="Genomic_DNA"/>
</dbReference>
<sequence length="116" mass="12561">MKFKLLIAIVDDTVTARIIDAAREAGATGATTIKSATGEGLQTAKTFFGLQLEAQRDVVLFVVEAHLARTILETIARAGEFCDKAGRGIVMQMDVEDIIGIEQQARAIIEQVEEDL</sequence>
<dbReference type="InterPro" id="IPR002187">
    <property type="entry name" value="N-reg_PII"/>
</dbReference>
<dbReference type="InterPro" id="IPR015867">
    <property type="entry name" value="N-reg_PII/ATP_PRibTrfase_C"/>
</dbReference>
<dbReference type="PROSITE" id="PS51343">
    <property type="entry name" value="PII_GLNB_DOM"/>
    <property type="match status" value="1"/>
</dbReference>
<evidence type="ECO:0000313" key="2">
    <source>
        <dbReference type="Proteomes" id="UP000198461"/>
    </source>
</evidence>
<dbReference type="Pfam" id="PF00543">
    <property type="entry name" value="P-II"/>
    <property type="match status" value="1"/>
</dbReference>
<dbReference type="GO" id="GO:0006808">
    <property type="term" value="P:regulation of nitrogen utilization"/>
    <property type="evidence" value="ECO:0007669"/>
    <property type="project" value="InterPro"/>
</dbReference>
<accession>A0A1N6DCD7</accession>
<organism evidence="1 2">
    <name type="scientific">Sulfurivirga caldicuralii</name>
    <dbReference type="NCBI Taxonomy" id="364032"/>
    <lineage>
        <taxon>Bacteria</taxon>
        <taxon>Pseudomonadati</taxon>
        <taxon>Pseudomonadota</taxon>
        <taxon>Gammaproteobacteria</taxon>
        <taxon>Thiotrichales</taxon>
        <taxon>Piscirickettsiaceae</taxon>
        <taxon>Sulfurivirga</taxon>
    </lineage>
</organism>
<gene>
    <name evidence="1" type="ORF">SAMN05443662_0036</name>
</gene>
<keyword evidence="2" id="KW-1185">Reference proteome</keyword>
<dbReference type="SUPFAM" id="SSF54913">
    <property type="entry name" value="GlnB-like"/>
    <property type="match status" value="1"/>
</dbReference>
<dbReference type="STRING" id="364032.SAMN05443662_0036"/>
<dbReference type="Gene3D" id="3.30.70.120">
    <property type="match status" value="1"/>
</dbReference>
<dbReference type="Proteomes" id="UP000198461">
    <property type="component" value="Unassembled WGS sequence"/>
</dbReference>
<evidence type="ECO:0008006" key="3">
    <source>
        <dbReference type="Google" id="ProtNLM"/>
    </source>
</evidence>
<protein>
    <recommendedName>
        <fullName evidence="3">Nitrogen regulatory protein P-II family</fullName>
    </recommendedName>
</protein>
<dbReference type="SMART" id="SM00938">
    <property type="entry name" value="P-II"/>
    <property type="match status" value="1"/>
</dbReference>
<proteinExistence type="predicted"/>
<dbReference type="RefSeq" id="WP_074200390.1">
    <property type="nucleotide sequence ID" value="NZ_FSRE01000001.1"/>
</dbReference>
<evidence type="ECO:0000313" key="1">
    <source>
        <dbReference type="EMBL" id="SIN68449.1"/>
    </source>
</evidence>
<dbReference type="AlphaFoldDB" id="A0A1N6DCD7"/>
<reference evidence="1 2" key="1">
    <citation type="submission" date="2016-11" db="EMBL/GenBank/DDBJ databases">
        <authorList>
            <person name="Jaros S."/>
            <person name="Januszkiewicz K."/>
            <person name="Wedrychowicz H."/>
        </authorList>
    </citation>
    <scope>NUCLEOTIDE SEQUENCE [LARGE SCALE GENOMIC DNA]</scope>
    <source>
        <strain evidence="1 2">DSM 17737</strain>
    </source>
</reference>
<name>A0A1N6DCD7_9GAMM</name>
<dbReference type="InterPro" id="IPR011322">
    <property type="entry name" value="N-reg_PII-like_a/b"/>
</dbReference>
<dbReference type="GO" id="GO:0030234">
    <property type="term" value="F:enzyme regulator activity"/>
    <property type="evidence" value="ECO:0007669"/>
    <property type="project" value="InterPro"/>
</dbReference>
<dbReference type="OrthoDB" id="9793517at2"/>